<reference evidence="1 2" key="1">
    <citation type="submission" date="2018-03" db="EMBL/GenBank/DDBJ databases">
        <title>Genome sequence of Moorella humiferrea DSM 23265.</title>
        <authorList>
            <person name="Poehlein A."/>
            <person name="Daniel R."/>
        </authorList>
    </citation>
    <scope>NUCLEOTIDE SEQUENCE [LARGE SCALE GENOMIC DNA]</scope>
    <source>
        <strain evidence="1 2">DSM 23265</strain>
    </source>
</reference>
<sequence length="81" mass="9117">MARLGLEAMRVIITAHARKRLQDLRQEQINENDVLQAARRITARIPTATRFRGFLATSGRAFDLVMKDVPAGRMVITIIGK</sequence>
<evidence type="ECO:0000313" key="1">
    <source>
        <dbReference type="EMBL" id="PRR70474.1"/>
    </source>
</evidence>
<organism evidence="1 2">
    <name type="scientific">Neomoorella humiferrea</name>
    <dbReference type="NCBI Taxonomy" id="676965"/>
    <lineage>
        <taxon>Bacteria</taxon>
        <taxon>Bacillati</taxon>
        <taxon>Bacillota</taxon>
        <taxon>Clostridia</taxon>
        <taxon>Neomoorellales</taxon>
        <taxon>Neomoorellaceae</taxon>
        <taxon>Neomoorella</taxon>
    </lineage>
</organism>
<proteinExistence type="predicted"/>
<keyword evidence="2" id="KW-1185">Reference proteome</keyword>
<dbReference type="Proteomes" id="UP000238415">
    <property type="component" value="Unassembled WGS sequence"/>
</dbReference>
<dbReference type="AlphaFoldDB" id="A0A2T0ANC7"/>
<accession>A0A2T0ANC7</accession>
<protein>
    <submittedName>
        <fullName evidence="1">Uncharacterized protein</fullName>
    </submittedName>
</protein>
<gene>
    <name evidence="1" type="ORF">MOHU_18900</name>
</gene>
<evidence type="ECO:0000313" key="2">
    <source>
        <dbReference type="Proteomes" id="UP000238415"/>
    </source>
</evidence>
<name>A0A2T0ANC7_9FIRM</name>
<dbReference type="EMBL" id="PVXM01000048">
    <property type="protein sequence ID" value="PRR70474.1"/>
    <property type="molecule type" value="Genomic_DNA"/>
</dbReference>
<comment type="caution">
    <text evidence="1">The sequence shown here is derived from an EMBL/GenBank/DDBJ whole genome shotgun (WGS) entry which is preliminary data.</text>
</comment>